<comment type="catalytic activity">
    <reaction evidence="1">
        <text>ATP + protein L-histidine = ADP + protein N-phospho-L-histidine.</text>
        <dbReference type="EC" id="2.7.13.3"/>
    </reaction>
</comment>
<dbReference type="Gene3D" id="3.30.565.10">
    <property type="entry name" value="Histidine kinase-like ATPase, C-terminal domain"/>
    <property type="match status" value="1"/>
</dbReference>
<dbReference type="Proteomes" id="UP001596083">
    <property type="component" value="Unassembled WGS sequence"/>
</dbReference>
<dbReference type="InterPro" id="IPR011712">
    <property type="entry name" value="Sig_transdc_His_kin_sub3_dim/P"/>
</dbReference>
<keyword evidence="8" id="KW-0902">Two-component regulatory system</keyword>
<feature type="transmembrane region" description="Helical" evidence="10">
    <location>
        <begin position="69"/>
        <end position="97"/>
    </location>
</feature>
<feature type="transmembrane region" description="Helical" evidence="10">
    <location>
        <begin position="12"/>
        <end position="32"/>
    </location>
</feature>
<keyword evidence="5" id="KW-0547">Nucleotide-binding</keyword>
<dbReference type="InterPro" id="IPR003594">
    <property type="entry name" value="HATPase_dom"/>
</dbReference>
<dbReference type="RefSeq" id="WP_390317147.1">
    <property type="nucleotide sequence ID" value="NZ_JBHSPB010000009.1"/>
</dbReference>
<evidence type="ECO:0000256" key="1">
    <source>
        <dbReference type="ARBA" id="ARBA00000085"/>
    </source>
</evidence>
<feature type="transmembrane region" description="Helical" evidence="10">
    <location>
        <begin position="103"/>
        <end position="119"/>
    </location>
</feature>
<dbReference type="EC" id="2.7.13.3" evidence="2"/>
<dbReference type="GO" id="GO:0016301">
    <property type="term" value="F:kinase activity"/>
    <property type="evidence" value="ECO:0007669"/>
    <property type="project" value="UniProtKB-KW"/>
</dbReference>
<keyword evidence="10" id="KW-0812">Transmembrane</keyword>
<evidence type="ECO:0000256" key="3">
    <source>
        <dbReference type="ARBA" id="ARBA00022553"/>
    </source>
</evidence>
<dbReference type="Gene3D" id="1.20.5.1930">
    <property type="match status" value="1"/>
</dbReference>
<keyword evidence="3" id="KW-0597">Phosphoprotein</keyword>
<evidence type="ECO:0000256" key="2">
    <source>
        <dbReference type="ARBA" id="ARBA00012438"/>
    </source>
</evidence>
<evidence type="ECO:0000256" key="8">
    <source>
        <dbReference type="ARBA" id="ARBA00023012"/>
    </source>
</evidence>
<accession>A0ABW0Z3Y9</accession>
<name>A0ABW0Z3Y9_9ACTN</name>
<dbReference type="SMART" id="SM00387">
    <property type="entry name" value="HATPase_c"/>
    <property type="match status" value="1"/>
</dbReference>
<dbReference type="SUPFAM" id="SSF55874">
    <property type="entry name" value="ATPase domain of HSP90 chaperone/DNA topoisomerase II/histidine kinase"/>
    <property type="match status" value="1"/>
</dbReference>
<evidence type="ECO:0000259" key="11">
    <source>
        <dbReference type="SMART" id="SM00387"/>
    </source>
</evidence>
<evidence type="ECO:0000256" key="9">
    <source>
        <dbReference type="SAM" id="Coils"/>
    </source>
</evidence>
<dbReference type="PANTHER" id="PTHR24421:SF10">
    <property type="entry name" value="NITRATE_NITRITE SENSOR PROTEIN NARQ"/>
    <property type="match status" value="1"/>
</dbReference>
<evidence type="ECO:0000313" key="12">
    <source>
        <dbReference type="EMBL" id="MFC5721794.1"/>
    </source>
</evidence>
<organism evidence="12 13">
    <name type="scientific">Streptomyces gamaensis</name>
    <dbReference type="NCBI Taxonomy" id="1763542"/>
    <lineage>
        <taxon>Bacteria</taxon>
        <taxon>Bacillati</taxon>
        <taxon>Actinomycetota</taxon>
        <taxon>Actinomycetes</taxon>
        <taxon>Kitasatosporales</taxon>
        <taxon>Streptomycetaceae</taxon>
        <taxon>Streptomyces</taxon>
    </lineage>
</organism>
<evidence type="ECO:0000256" key="4">
    <source>
        <dbReference type="ARBA" id="ARBA00022679"/>
    </source>
</evidence>
<comment type="caution">
    <text evidence="12">The sequence shown here is derived from an EMBL/GenBank/DDBJ whole genome shotgun (WGS) entry which is preliminary data.</text>
</comment>
<keyword evidence="10" id="KW-0472">Membrane</keyword>
<feature type="domain" description="Histidine kinase/HSP90-like ATPase" evidence="11">
    <location>
        <begin position="293"/>
        <end position="390"/>
    </location>
</feature>
<evidence type="ECO:0000313" key="13">
    <source>
        <dbReference type="Proteomes" id="UP001596083"/>
    </source>
</evidence>
<dbReference type="EMBL" id="JBHSPB010000009">
    <property type="protein sequence ID" value="MFC5721794.1"/>
    <property type="molecule type" value="Genomic_DNA"/>
</dbReference>
<keyword evidence="10" id="KW-1133">Transmembrane helix</keyword>
<dbReference type="PANTHER" id="PTHR24421">
    <property type="entry name" value="NITRATE/NITRITE SENSOR PROTEIN NARX-RELATED"/>
    <property type="match status" value="1"/>
</dbReference>
<sequence>MRSGRRVSRSRRDWAVDIGLFLFAACFGMVTSEQIAGLEELSPAWRAVDQVVGGLACAAVFLRRRWPVALAVVLLTAGVWAHFVTGPLLVALFTVAAYRPWRTTAWVAALAFAPLPWFLGELPGMEEQRAGSGVTYFALIAGSIGWGLFRHAQRELIASLRDRAERAEAEAALRAERAQRMVREDIAREMHDVLAHRLSLLSVHAGALEFHPSAPAEEVRRAAGVIREASHAALQDLREVIGVLRATTSAGESGEGRPQPTLGDVERLVEEARGAGTDVVYEPLDSAAEFSGTVGRTVYRIVQEGLTNARKHAPGAPVRVRVSGRAGDELRVEVRNTVPGPAVSGPGTRIPGAGQGLAGLAERARLAGGRLEYGRFGADFRIKAWLPWPARPS</sequence>
<evidence type="ECO:0000256" key="6">
    <source>
        <dbReference type="ARBA" id="ARBA00022777"/>
    </source>
</evidence>
<dbReference type="InterPro" id="IPR050482">
    <property type="entry name" value="Sensor_HK_TwoCompSys"/>
</dbReference>
<reference evidence="13" key="1">
    <citation type="journal article" date="2019" name="Int. J. Syst. Evol. Microbiol.">
        <title>The Global Catalogue of Microorganisms (GCM) 10K type strain sequencing project: providing services to taxonomists for standard genome sequencing and annotation.</title>
        <authorList>
            <consortium name="The Broad Institute Genomics Platform"/>
            <consortium name="The Broad Institute Genome Sequencing Center for Infectious Disease"/>
            <person name="Wu L."/>
            <person name="Ma J."/>
        </authorList>
    </citation>
    <scope>NUCLEOTIDE SEQUENCE [LARGE SCALE GENOMIC DNA]</scope>
    <source>
        <strain evidence="13">CGMCC 4.7304</strain>
    </source>
</reference>
<keyword evidence="13" id="KW-1185">Reference proteome</keyword>
<dbReference type="Pfam" id="PF07730">
    <property type="entry name" value="HisKA_3"/>
    <property type="match status" value="1"/>
</dbReference>
<evidence type="ECO:0000256" key="10">
    <source>
        <dbReference type="SAM" id="Phobius"/>
    </source>
</evidence>
<dbReference type="InterPro" id="IPR036890">
    <property type="entry name" value="HATPase_C_sf"/>
</dbReference>
<dbReference type="CDD" id="cd16917">
    <property type="entry name" value="HATPase_UhpB-NarQ-NarX-like"/>
    <property type="match status" value="1"/>
</dbReference>
<protein>
    <recommendedName>
        <fullName evidence="2">histidine kinase</fullName>
        <ecNumber evidence="2">2.7.13.3</ecNumber>
    </recommendedName>
</protein>
<keyword evidence="9" id="KW-0175">Coiled coil</keyword>
<evidence type="ECO:0000256" key="7">
    <source>
        <dbReference type="ARBA" id="ARBA00022840"/>
    </source>
</evidence>
<dbReference type="Pfam" id="PF02518">
    <property type="entry name" value="HATPase_c"/>
    <property type="match status" value="1"/>
</dbReference>
<keyword evidence="4" id="KW-0808">Transferase</keyword>
<evidence type="ECO:0000256" key="5">
    <source>
        <dbReference type="ARBA" id="ARBA00022741"/>
    </source>
</evidence>
<keyword evidence="7" id="KW-0067">ATP-binding</keyword>
<keyword evidence="6 12" id="KW-0418">Kinase</keyword>
<proteinExistence type="predicted"/>
<feature type="transmembrane region" description="Helical" evidence="10">
    <location>
        <begin position="131"/>
        <end position="149"/>
    </location>
</feature>
<gene>
    <name evidence="12" type="ORF">ACFP1Z_16605</name>
</gene>
<feature type="coiled-coil region" evidence="9">
    <location>
        <begin position="150"/>
        <end position="181"/>
    </location>
</feature>